<sequence>MYPTFGADEDTDLQSTNIKSDSFIVEMERFSHSSSKNVSPINSRITCKLSRKGSNSEKKMNSNADTEKGTYSSTPEKPILVTVGATSHPFDQHISITTPNTTTETTESKLGCKRNSFKRSSSWTIAPRRILFFFATLSSMGTILLIYLTLSMKNGGRNAHSMG</sequence>
<name>A0AAF0W9H1_DAUCS</name>
<keyword evidence="2" id="KW-0812">Transmembrane</keyword>
<protein>
    <submittedName>
        <fullName evidence="3">Uncharacterized protein</fullName>
    </submittedName>
</protein>
<evidence type="ECO:0000313" key="4">
    <source>
        <dbReference type="Proteomes" id="UP000077755"/>
    </source>
</evidence>
<dbReference type="AlphaFoldDB" id="A0AAF0W9H1"/>
<feature type="compositionally biased region" description="Basic and acidic residues" evidence="1">
    <location>
        <begin position="54"/>
        <end position="68"/>
    </location>
</feature>
<dbReference type="Proteomes" id="UP000077755">
    <property type="component" value="Chromosome 1"/>
</dbReference>
<keyword evidence="4" id="KW-1185">Reference proteome</keyword>
<keyword evidence="2" id="KW-0472">Membrane</keyword>
<gene>
    <name evidence="3" type="ORF">DCAR_0104484</name>
</gene>
<evidence type="ECO:0000256" key="1">
    <source>
        <dbReference type="SAM" id="MobiDB-lite"/>
    </source>
</evidence>
<organism evidence="3 4">
    <name type="scientific">Daucus carota subsp. sativus</name>
    <name type="common">Carrot</name>
    <dbReference type="NCBI Taxonomy" id="79200"/>
    <lineage>
        <taxon>Eukaryota</taxon>
        <taxon>Viridiplantae</taxon>
        <taxon>Streptophyta</taxon>
        <taxon>Embryophyta</taxon>
        <taxon>Tracheophyta</taxon>
        <taxon>Spermatophyta</taxon>
        <taxon>Magnoliopsida</taxon>
        <taxon>eudicotyledons</taxon>
        <taxon>Gunneridae</taxon>
        <taxon>Pentapetalae</taxon>
        <taxon>asterids</taxon>
        <taxon>campanulids</taxon>
        <taxon>Apiales</taxon>
        <taxon>Apiaceae</taxon>
        <taxon>Apioideae</taxon>
        <taxon>Scandiceae</taxon>
        <taxon>Daucinae</taxon>
        <taxon>Daucus</taxon>
        <taxon>Daucus sect. Daucus</taxon>
    </lineage>
</organism>
<dbReference type="PANTHER" id="PTHR34064">
    <property type="entry name" value="OS04G0672300 PROTEIN"/>
    <property type="match status" value="1"/>
</dbReference>
<dbReference type="EMBL" id="CP093343">
    <property type="protein sequence ID" value="WOG85296.1"/>
    <property type="molecule type" value="Genomic_DNA"/>
</dbReference>
<evidence type="ECO:0000256" key="2">
    <source>
        <dbReference type="SAM" id="Phobius"/>
    </source>
</evidence>
<keyword evidence="2" id="KW-1133">Transmembrane helix</keyword>
<reference evidence="3" key="1">
    <citation type="journal article" date="2016" name="Nat. Genet.">
        <title>A high-quality carrot genome assembly provides new insights into carotenoid accumulation and asterid genome evolution.</title>
        <authorList>
            <person name="Iorizzo M."/>
            <person name="Ellison S."/>
            <person name="Senalik D."/>
            <person name="Zeng P."/>
            <person name="Satapoomin P."/>
            <person name="Huang J."/>
            <person name="Bowman M."/>
            <person name="Iovene M."/>
            <person name="Sanseverino W."/>
            <person name="Cavagnaro P."/>
            <person name="Yildiz M."/>
            <person name="Macko-Podgorni A."/>
            <person name="Moranska E."/>
            <person name="Grzebelus E."/>
            <person name="Grzebelus D."/>
            <person name="Ashrafi H."/>
            <person name="Zheng Z."/>
            <person name="Cheng S."/>
            <person name="Spooner D."/>
            <person name="Van Deynze A."/>
            <person name="Simon P."/>
        </authorList>
    </citation>
    <scope>NUCLEOTIDE SEQUENCE</scope>
    <source>
        <tissue evidence="3">Leaf</tissue>
    </source>
</reference>
<dbReference type="PANTHER" id="PTHR34064:SF4">
    <property type="entry name" value="PROTEIN, PUTATIVE-RELATED"/>
    <property type="match status" value="1"/>
</dbReference>
<feature type="transmembrane region" description="Helical" evidence="2">
    <location>
        <begin position="130"/>
        <end position="150"/>
    </location>
</feature>
<feature type="region of interest" description="Disordered" evidence="1">
    <location>
        <begin position="50"/>
        <end position="76"/>
    </location>
</feature>
<evidence type="ECO:0000313" key="3">
    <source>
        <dbReference type="EMBL" id="WOG85296.1"/>
    </source>
</evidence>
<accession>A0AAF0W9H1</accession>
<reference evidence="3" key="2">
    <citation type="submission" date="2022-03" db="EMBL/GenBank/DDBJ databases">
        <title>Draft title - Genomic analysis of global carrot germplasm unveils the trajectory of domestication and the origin of high carotenoid orange carrot.</title>
        <authorList>
            <person name="Iorizzo M."/>
            <person name="Ellison S."/>
            <person name="Senalik D."/>
            <person name="Macko-Podgorni A."/>
            <person name="Grzebelus D."/>
            <person name="Bostan H."/>
            <person name="Rolling W."/>
            <person name="Curaba J."/>
            <person name="Simon P."/>
        </authorList>
    </citation>
    <scope>NUCLEOTIDE SEQUENCE</scope>
    <source>
        <tissue evidence="3">Leaf</tissue>
    </source>
</reference>
<proteinExistence type="predicted"/>